<evidence type="ECO:0000313" key="17">
    <source>
        <dbReference type="RefSeq" id="XP_071939660.1"/>
    </source>
</evidence>
<dbReference type="SUPFAM" id="SSF52540">
    <property type="entry name" value="P-loop containing nucleoside triphosphate hydrolases"/>
    <property type="match status" value="1"/>
</dbReference>
<dbReference type="Proteomes" id="UP001652660">
    <property type="component" value="Chromosome 3e"/>
</dbReference>
<evidence type="ECO:0000256" key="1">
    <source>
        <dbReference type="ARBA" id="ARBA00002074"/>
    </source>
</evidence>
<evidence type="ECO:0000259" key="14">
    <source>
        <dbReference type="Pfam" id="PF23598"/>
    </source>
</evidence>
<organism evidence="15 18">
    <name type="scientific">Coffea arabica</name>
    <name type="common">Arabian coffee</name>
    <dbReference type="NCBI Taxonomy" id="13443"/>
    <lineage>
        <taxon>Eukaryota</taxon>
        <taxon>Viridiplantae</taxon>
        <taxon>Streptophyta</taxon>
        <taxon>Embryophyta</taxon>
        <taxon>Tracheophyta</taxon>
        <taxon>Spermatophyta</taxon>
        <taxon>Magnoliopsida</taxon>
        <taxon>eudicotyledons</taxon>
        <taxon>Gunneridae</taxon>
        <taxon>Pentapetalae</taxon>
        <taxon>asterids</taxon>
        <taxon>lamiids</taxon>
        <taxon>Gentianales</taxon>
        <taxon>Rubiaceae</taxon>
        <taxon>Ixoroideae</taxon>
        <taxon>Gardenieae complex</taxon>
        <taxon>Bertiereae - Coffeeae clade</taxon>
        <taxon>Coffeeae</taxon>
        <taxon>Coffea</taxon>
    </lineage>
</organism>
<dbReference type="Pfam" id="PF23559">
    <property type="entry name" value="WHD_DRP"/>
    <property type="match status" value="1"/>
</dbReference>
<dbReference type="Gene3D" id="1.20.5.4130">
    <property type="match status" value="1"/>
</dbReference>
<dbReference type="Gene3D" id="3.80.10.10">
    <property type="entry name" value="Ribonuclease Inhibitor"/>
    <property type="match status" value="1"/>
</dbReference>
<feature type="domain" description="Disease resistance R13L4/SHOC-2-like LRR" evidence="14">
    <location>
        <begin position="1158"/>
        <end position="1345"/>
    </location>
</feature>
<feature type="domain" description="Disease resistance N-terminal" evidence="12">
    <location>
        <begin position="600"/>
        <end position="683"/>
    </location>
</feature>
<dbReference type="Pfam" id="PF18052">
    <property type="entry name" value="Rx_N"/>
    <property type="match status" value="1"/>
</dbReference>
<evidence type="ECO:0000259" key="13">
    <source>
        <dbReference type="Pfam" id="PF23559"/>
    </source>
</evidence>
<dbReference type="InterPro" id="IPR055414">
    <property type="entry name" value="LRR_R13L4/SHOC2-like"/>
</dbReference>
<reference evidence="16 17" key="1">
    <citation type="submission" date="2025-05" db="UniProtKB">
        <authorList>
            <consortium name="RefSeq"/>
        </authorList>
    </citation>
    <scope>IDENTIFICATION</scope>
    <source>
        <tissue evidence="16 17">Leaves</tissue>
    </source>
</reference>
<keyword evidence="15" id="KW-1185">Reference proteome</keyword>
<dbReference type="InterPro" id="IPR038005">
    <property type="entry name" value="RX-like_CC"/>
</dbReference>
<dbReference type="InterPro" id="IPR042197">
    <property type="entry name" value="Apaf_helical"/>
</dbReference>
<dbReference type="InterPro" id="IPR002182">
    <property type="entry name" value="NB-ARC"/>
</dbReference>
<dbReference type="InterPro" id="IPR044974">
    <property type="entry name" value="Disease_R_plants"/>
</dbReference>
<dbReference type="RefSeq" id="XP_071939661.1">
    <property type="nucleotide sequence ID" value="XM_072083560.1"/>
</dbReference>
<feature type="domain" description="Disease resistance protein winged helix" evidence="13">
    <location>
        <begin position="1002"/>
        <end position="1069"/>
    </location>
</feature>
<dbReference type="Pfam" id="PF23598">
    <property type="entry name" value="LRR_14"/>
    <property type="match status" value="1"/>
</dbReference>
<keyword evidence="6" id="KW-0381">Hypersensitive response</keyword>
<keyword evidence="8" id="KW-0547">Nucleotide-binding</keyword>
<evidence type="ECO:0000256" key="4">
    <source>
        <dbReference type="ARBA" id="ARBA00022490"/>
    </source>
</evidence>
<evidence type="ECO:0000256" key="3">
    <source>
        <dbReference type="ARBA" id="ARBA00008894"/>
    </source>
</evidence>
<evidence type="ECO:0000256" key="9">
    <source>
        <dbReference type="ARBA" id="ARBA00022821"/>
    </source>
</evidence>
<name>A0ABM4X6K0_COFAR</name>
<keyword evidence="4" id="KW-0963">Cytoplasm</keyword>
<comment type="subcellular location">
    <subcellularLocation>
        <location evidence="2">Cytoplasm</location>
    </subcellularLocation>
</comment>
<comment type="function">
    <text evidence="1">Confers resistance to late blight (Phytophthora infestans) races carrying the avirulence gene Avr1. Resistance proteins guard the plant against pathogens that contain an appropriate avirulence protein via an indirect interaction with this avirulence protein. That triggers a defense system including the hypersensitive response, which restricts the pathogen growth.</text>
</comment>
<feature type="domain" description="NB-ARC" evidence="11">
    <location>
        <begin position="748"/>
        <end position="916"/>
    </location>
</feature>
<evidence type="ECO:0000313" key="18">
    <source>
        <dbReference type="RefSeq" id="XP_071939661.1"/>
    </source>
</evidence>
<evidence type="ECO:0000259" key="11">
    <source>
        <dbReference type="Pfam" id="PF00931"/>
    </source>
</evidence>
<proteinExistence type="inferred from homology"/>
<evidence type="ECO:0000256" key="2">
    <source>
        <dbReference type="ARBA" id="ARBA00004496"/>
    </source>
</evidence>
<evidence type="ECO:0000256" key="6">
    <source>
        <dbReference type="ARBA" id="ARBA00022667"/>
    </source>
</evidence>
<keyword evidence="9" id="KW-0611">Plant defense</keyword>
<dbReference type="Gene3D" id="1.10.10.10">
    <property type="entry name" value="Winged helix-like DNA-binding domain superfamily/Winged helix DNA-binding domain"/>
    <property type="match status" value="1"/>
</dbReference>
<evidence type="ECO:0000256" key="10">
    <source>
        <dbReference type="ARBA" id="ARBA00022840"/>
    </source>
</evidence>
<dbReference type="InterPro" id="IPR058922">
    <property type="entry name" value="WHD_DRP"/>
</dbReference>
<dbReference type="GeneID" id="113736950"/>
<dbReference type="InterPro" id="IPR036388">
    <property type="entry name" value="WH-like_DNA-bd_sf"/>
</dbReference>
<dbReference type="InterPro" id="IPR027417">
    <property type="entry name" value="P-loop_NTPase"/>
</dbReference>
<dbReference type="SUPFAM" id="SSF52058">
    <property type="entry name" value="L domain-like"/>
    <property type="match status" value="1"/>
</dbReference>
<gene>
    <name evidence="16 17 18 19" type="primary">LOC113736950</name>
</gene>
<keyword evidence="5" id="KW-0433">Leucine-rich repeat</keyword>
<keyword evidence="7" id="KW-0677">Repeat</keyword>
<dbReference type="RefSeq" id="XP_071939662.1">
    <property type="nucleotide sequence ID" value="XM_072083561.1"/>
</dbReference>
<protein>
    <submittedName>
        <fullName evidence="16 17">Late blight resistance protein homolog R1A-4</fullName>
    </submittedName>
</protein>
<evidence type="ECO:0000313" key="15">
    <source>
        <dbReference type="Proteomes" id="UP001652660"/>
    </source>
</evidence>
<evidence type="ECO:0000256" key="8">
    <source>
        <dbReference type="ARBA" id="ARBA00022741"/>
    </source>
</evidence>
<evidence type="ECO:0000256" key="5">
    <source>
        <dbReference type="ARBA" id="ARBA00022614"/>
    </source>
</evidence>
<dbReference type="CDD" id="cd14798">
    <property type="entry name" value="RX-CC_like"/>
    <property type="match status" value="1"/>
</dbReference>
<evidence type="ECO:0000313" key="19">
    <source>
        <dbReference type="RefSeq" id="XP_071939662.1"/>
    </source>
</evidence>
<dbReference type="PANTHER" id="PTHR23155">
    <property type="entry name" value="DISEASE RESISTANCE PROTEIN RP"/>
    <property type="match status" value="1"/>
</dbReference>
<dbReference type="RefSeq" id="XP_071939659.1">
    <property type="nucleotide sequence ID" value="XM_072083558.1"/>
</dbReference>
<dbReference type="InterPro" id="IPR032675">
    <property type="entry name" value="LRR_dom_sf"/>
</dbReference>
<dbReference type="PANTHER" id="PTHR23155:SF1152">
    <property type="entry name" value="AAA+ ATPASE DOMAIN-CONTAINING PROTEIN"/>
    <property type="match status" value="1"/>
</dbReference>
<evidence type="ECO:0000256" key="7">
    <source>
        <dbReference type="ARBA" id="ARBA00022737"/>
    </source>
</evidence>
<dbReference type="PRINTS" id="PR00364">
    <property type="entry name" value="DISEASERSIST"/>
</dbReference>
<evidence type="ECO:0000313" key="16">
    <source>
        <dbReference type="RefSeq" id="XP_071939659.1"/>
    </source>
</evidence>
<dbReference type="InterPro" id="IPR041118">
    <property type="entry name" value="Rx_N"/>
</dbReference>
<dbReference type="RefSeq" id="XP_071939660.1">
    <property type="nucleotide sequence ID" value="XM_072083559.1"/>
</dbReference>
<sequence length="1476" mass="168364">MASGGGGAASSLDRLDSVLEGLRRRSVTAEQVYKDWRVLRILWESCHKGSDAGVKIEAAAEEIAHDLNRISDGEEEDNEGPESQFLLQLARDCETKTKRLMAEIGEALDYLYSSCSTGGSTISSSLQLQLMSPATLDVSFWPRFVSHAQSNVLRISQIVVDHLGHEHFGIRDQVFTFYNSLKSIKRYFGLLLSDPKFPYLGGSGVGEGAGAKTDDAVPSIDASLGHVVSLVLRIVDRCSVHWLDCKTGRIQVEKGELSKFVEDLHHEVHPRNPTFMSFHLNFLLTLCCISNNKDEEMDVVMQFCNYLFNSERGDFRKEVPSLLTLFVDATTKLKDKDAVKSFFPEINAMLVEIASLFEVNCRKGHKLDDSPQCSELLTRICLLRAELSLMAQIHNMSEIISNSSSSSSMLSDWKDISRNLSIYSKNLPLEKIEGGEKMLAFTESLFQEVESLHQSFRDKKITGCIMKNSLLLLFFKIVIFKEESFLTDLLLLKSGNDATSMASGKDRIALHLQKLEYFPLILSDERMKNTEDIFRAFKPIEVFFRSLTSLNYSFLIAQDEMILSFSELLDKMNQLMEAKLKKIIPQFPLFAFPTTFRLNFVDSLSTNLVELLKYDPVSIALAKHHIEEIQRHLQSLSSFLVDVSKLQIEEDQELKDIGKQIIHLAYKAEYVIDSIEVDAQWQDFFWLNDVLEELRLVNEKACGIQLTIRDAKVLVPENVTKDVSRGTFPRDGTMAIDEIVVDLWDQEEMITDMLTRGSMSLNTVSIFGMPGLGKTLLARKVYNNRIVMRHFHIRAWCTVSQVYEERQLLLQILADISELTDRISEMNDEDLEDKLWKMLKRRRYLIVMDDVWSVGAYNDLKRIFPDDHNGSRILVTTRSRGLALEINPHREPHSLRALSEDESFRLLKMKVFNEEDCPKELVAVGKEIARQCRGLPLAIVAVAGILKMTEKSRNSWKKIANSLSSQVLNDPEAQGQSVLELSYQYLPEYLKPCFLYMGVLDKDKDILVSKLIQLWLAEGLIPKTQTKSFEDLAEEFLVELIDKSLVIVSRRRSNGKVKACRLQSLMLDFCKSKAKDANFFQLVTRCDDPYASFPSSDYGFEFDFYHHLRPVSFASYRLAVCLKQNQFLESRPSGLGTRSLVFFASTDSETRWPYDISFILHNFKLLRVLDFECIDVASFPVEIGLLIQLRYLAVGGYVTSIPQSLGNLRKLETLIVKGLRGKIILPNTIWCLTSLRHLHVKIHVAFNLDDEESENSSVLENLVSFSRLSLPCGQDAERILKRFPNLRKLSCIFYESQDSSTTFNQFPALDFLTHLESVKILYFGTPLNDGKFNLPSNLKKLTLSDFRLPWSHMSAIGRLPNLEVLKLQSGAFEGQIWEMKEGEFQRLRFLSLDTLDIVQWNASRDHLPTLERLVLQNCIDLEEIPMYLVDIPTLQMIEVNCCAQSVEESAIRIREECMDMGIDDIKVFIRSSDLTT</sequence>
<dbReference type="Pfam" id="PF00931">
    <property type="entry name" value="NB-ARC"/>
    <property type="match status" value="1"/>
</dbReference>
<dbReference type="Gene3D" id="3.40.50.300">
    <property type="entry name" value="P-loop containing nucleotide triphosphate hydrolases"/>
    <property type="match status" value="1"/>
</dbReference>
<evidence type="ECO:0000259" key="12">
    <source>
        <dbReference type="Pfam" id="PF18052"/>
    </source>
</evidence>
<comment type="similarity">
    <text evidence="3">Belongs to the disease resistance NB-LRR family.</text>
</comment>
<keyword evidence="10" id="KW-0067">ATP-binding</keyword>
<accession>A0ABM4X6K0</accession>
<dbReference type="Gene3D" id="1.10.8.430">
    <property type="entry name" value="Helical domain of apoptotic protease-activating factors"/>
    <property type="match status" value="1"/>
</dbReference>